<feature type="domain" description="CUB" evidence="3">
    <location>
        <begin position="252"/>
        <end position="363"/>
    </location>
</feature>
<comment type="caution">
    <text evidence="4">The sequence shown here is derived from an EMBL/GenBank/DDBJ whole genome shotgun (WGS) entry which is preliminary data.</text>
</comment>
<dbReference type="InterPro" id="IPR000859">
    <property type="entry name" value="CUB_dom"/>
</dbReference>
<name>A0AAD9UUA1_ACRCE</name>
<feature type="signal peptide" evidence="2">
    <location>
        <begin position="1"/>
        <end position="20"/>
    </location>
</feature>
<reference evidence="4" key="1">
    <citation type="journal article" date="2023" name="G3 (Bethesda)">
        <title>Whole genome assembly and annotation of the endangered Caribbean coral Acropora cervicornis.</title>
        <authorList>
            <person name="Selwyn J.D."/>
            <person name="Vollmer S.V."/>
        </authorList>
    </citation>
    <scope>NUCLEOTIDE SEQUENCE</scope>
    <source>
        <strain evidence="4">K2</strain>
    </source>
</reference>
<dbReference type="EMBL" id="JARQWQ010000114">
    <property type="protein sequence ID" value="KAK2550203.1"/>
    <property type="molecule type" value="Genomic_DNA"/>
</dbReference>
<dbReference type="Proteomes" id="UP001249851">
    <property type="component" value="Unassembled WGS sequence"/>
</dbReference>
<organism evidence="4 5">
    <name type="scientific">Acropora cervicornis</name>
    <name type="common">Staghorn coral</name>
    <dbReference type="NCBI Taxonomy" id="6130"/>
    <lineage>
        <taxon>Eukaryota</taxon>
        <taxon>Metazoa</taxon>
        <taxon>Cnidaria</taxon>
        <taxon>Anthozoa</taxon>
        <taxon>Hexacorallia</taxon>
        <taxon>Scleractinia</taxon>
        <taxon>Astrocoeniina</taxon>
        <taxon>Acroporidae</taxon>
        <taxon>Acropora</taxon>
    </lineage>
</organism>
<evidence type="ECO:0000256" key="2">
    <source>
        <dbReference type="SAM" id="SignalP"/>
    </source>
</evidence>
<feature type="chain" id="PRO_5042026697" description="CUB domain-containing protein" evidence="2">
    <location>
        <begin position="21"/>
        <end position="398"/>
    </location>
</feature>
<accession>A0AAD9UUA1</accession>
<proteinExistence type="predicted"/>
<reference evidence="4" key="2">
    <citation type="journal article" date="2023" name="Science">
        <title>Genomic signatures of disease resistance in endangered staghorn corals.</title>
        <authorList>
            <person name="Vollmer S.V."/>
            <person name="Selwyn J.D."/>
            <person name="Despard B.A."/>
            <person name="Roesel C.L."/>
        </authorList>
    </citation>
    <scope>NUCLEOTIDE SEQUENCE</scope>
    <source>
        <strain evidence="4">K2</strain>
    </source>
</reference>
<keyword evidence="2" id="KW-0732">Signal</keyword>
<keyword evidence="1" id="KW-1015">Disulfide bond</keyword>
<sequence>MVWWASIVLTTAALLQTSLTDTIDLTLWPAGTYGIPKPVSGCPRADGFQWMTGWRSQDTHNAEFNNKKSVSFHLDAVVDKKKVKRSFCLKTSTAKNQNRTTWPSAIDNCLITLLGSIKIIDGYHYQQVNTAYKKGRCPKGLNNGFVYWDDDSYFNENSKSGILPDGVYDTNTKIEFCCRTDGNENKPVVLPTKEAFYLLAYKFPRCQVMKWAVSTLEWIYYDTEHWYNSDHRGGAYPYNAATQHPTICYCHYRGWLQQNVNCNEGHFSVAKLFKQAFGWRILLLEDLCQSRKSTFSNVYNQNDPGTLIVYDGENVSGDMLGVFYGKLPLTGKEFFSSSNHMLVIFVSNATNSYTGFNASYSLIERKGKFCQGKVRVVILISREELKPAPILPNAMPLI</sequence>
<dbReference type="PANTHER" id="PTHR19324:SF33">
    <property type="entry name" value="MUCIN-5AC"/>
    <property type="match status" value="1"/>
</dbReference>
<keyword evidence="5" id="KW-1185">Reference proteome</keyword>
<dbReference type="SUPFAM" id="SSF49854">
    <property type="entry name" value="Spermadhesin, CUB domain"/>
    <property type="match status" value="1"/>
</dbReference>
<dbReference type="Pfam" id="PF00431">
    <property type="entry name" value="CUB"/>
    <property type="match status" value="1"/>
</dbReference>
<dbReference type="PANTHER" id="PTHR19324">
    <property type="entry name" value="PERFORIN-LIKE PROTEIN 1"/>
    <property type="match status" value="1"/>
</dbReference>
<dbReference type="InterPro" id="IPR031569">
    <property type="entry name" value="ApeC"/>
</dbReference>
<dbReference type="CDD" id="cd00041">
    <property type="entry name" value="CUB"/>
    <property type="match status" value="1"/>
</dbReference>
<protein>
    <recommendedName>
        <fullName evidence="3">CUB domain-containing protein</fullName>
    </recommendedName>
</protein>
<evidence type="ECO:0000313" key="4">
    <source>
        <dbReference type="EMBL" id="KAK2550203.1"/>
    </source>
</evidence>
<dbReference type="Gene3D" id="2.60.120.290">
    <property type="entry name" value="Spermadhesin, CUB domain"/>
    <property type="match status" value="1"/>
</dbReference>
<gene>
    <name evidence="4" type="ORF">P5673_029248</name>
</gene>
<dbReference type="InterPro" id="IPR035914">
    <property type="entry name" value="Sperma_CUB_dom_sf"/>
</dbReference>
<evidence type="ECO:0000259" key="3">
    <source>
        <dbReference type="SMART" id="SM00042"/>
    </source>
</evidence>
<dbReference type="Pfam" id="PF16977">
    <property type="entry name" value="ApeC"/>
    <property type="match status" value="2"/>
</dbReference>
<dbReference type="SMART" id="SM00042">
    <property type="entry name" value="CUB"/>
    <property type="match status" value="1"/>
</dbReference>
<evidence type="ECO:0000313" key="5">
    <source>
        <dbReference type="Proteomes" id="UP001249851"/>
    </source>
</evidence>
<dbReference type="AlphaFoldDB" id="A0AAD9UUA1"/>
<evidence type="ECO:0000256" key="1">
    <source>
        <dbReference type="ARBA" id="ARBA00023157"/>
    </source>
</evidence>